<protein>
    <submittedName>
        <fullName evidence="5">Beta-glucosidase</fullName>
    </submittedName>
</protein>
<keyword evidence="3" id="KW-0732">Signal</keyword>
<organism evidence="5 6">
    <name type="scientific">Litchfieldia salsa</name>
    <dbReference type="NCBI Taxonomy" id="930152"/>
    <lineage>
        <taxon>Bacteria</taxon>
        <taxon>Bacillati</taxon>
        <taxon>Bacillota</taxon>
        <taxon>Bacilli</taxon>
        <taxon>Bacillales</taxon>
        <taxon>Bacillaceae</taxon>
        <taxon>Litchfieldia</taxon>
    </lineage>
</organism>
<dbReference type="InterPro" id="IPR026891">
    <property type="entry name" value="Fn3-like"/>
</dbReference>
<dbReference type="InterPro" id="IPR001764">
    <property type="entry name" value="Glyco_hydro_3_N"/>
</dbReference>
<gene>
    <name evidence="5" type="ORF">SAMN05216565_101537</name>
</gene>
<keyword evidence="6" id="KW-1185">Reference proteome</keyword>
<dbReference type="Gene3D" id="2.60.40.10">
    <property type="entry name" value="Immunoglobulins"/>
    <property type="match status" value="1"/>
</dbReference>
<evidence type="ECO:0000256" key="2">
    <source>
        <dbReference type="ARBA" id="ARBA00022801"/>
    </source>
</evidence>
<dbReference type="SUPFAM" id="SSF52279">
    <property type="entry name" value="Beta-D-glucan exohydrolase, C-terminal domain"/>
    <property type="match status" value="1"/>
</dbReference>
<dbReference type="Gene3D" id="3.20.20.300">
    <property type="entry name" value="Glycoside hydrolase, family 3, N-terminal domain"/>
    <property type="match status" value="1"/>
</dbReference>
<evidence type="ECO:0000256" key="3">
    <source>
        <dbReference type="SAM" id="SignalP"/>
    </source>
</evidence>
<feature type="domain" description="Fibronectin type III-like" evidence="4">
    <location>
        <begin position="689"/>
        <end position="760"/>
    </location>
</feature>
<evidence type="ECO:0000313" key="5">
    <source>
        <dbReference type="EMBL" id="SDP10687.1"/>
    </source>
</evidence>
<dbReference type="STRING" id="930152.SAMN05216565_101537"/>
<dbReference type="EMBL" id="FNJU01000001">
    <property type="protein sequence ID" value="SDP10687.1"/>
    <property type="molecule type" value="Genomic_DNA"/>
</dbReference>
<dbReference type="InterPro" id="IPR002772">
    <property type="entry name" value="Glyco_hydro_3_C"/>
</dbReference>
<evidence type="ECO:0000259" key="4">
    <source>
        <dbReference type="SMART" id="SM01217"/>
    </source>
</evidence>
<dbReference type="SUPFAM" id="SSF51445">
    <property type="entry name" value="(Trans)glycosidases"/>
    <property type="match status" value="1"/>
</dbReference>
<sequence length="797" mass="87140">MLKKWKKKRRKLLAIALATGVIVSGVNLDLTFASNANGNKTVVTQQSVSQQQVPQLVDAASINAVIAAMTVTEKAAMVVGANSVALDPVNGEIIGTQSRKVPGAAGQTQAIPRLGIPSIVLADGPMGVRINPTREGTDQTFYATKFPSPNVLASSWDTELVNKVGVATAAELKAYGIDLLLAPGMNIQSYLLNGRNYEYFSEDPLVTGTMTAEFVNGVEDNGVGTTIKHFAAYNQRTNNNGNMIISQRALREIYLKGFEIAVKESQPWAIMDSYNMINGTYATENKDLLTSVLREDWGFKGFAMTDWEFGARDIVKQIEAGTNLLMPGSLNQVNRIIAAVNDGSLDEKYLDRNIKEILNVVIETPTFKGHVATNTPDLEAGAKIARQAAADGMVLLKNEEKALPIAESVSVSLFGTPTIETMTGGRGSALVYAPYQIGIPEGLKDAGLTINEELLSKYETYVDELRASDEYKQTPGNFFVSTFPTLPEMDVTQDAIAAAESTDVGIIVLSSEFGTYGSDRSKEDFYLSESKLKMIDDVSKAYRAQGKPVIAVLNVEGPLETASWEDKVDGIVLSWQPGQELGNAVADILTGKVNPSGKLPQTFPVDYEELPYADRYPGENNEFTYEEDIYVGYRYNSTFGLKPAYEFGYGLSYTTFDYDNVRVNRNGSFKDKITVFATVENSGDITGREAVQVYVSAPDGKLEKPELELKAFTKTKELKPGKKENLKFELDLKELASFDEEKSAWVVEKGTYEVLVGASSEDIRGTTSFKVDKDILVETVNDVLEPQVEINTLSKFN</sequence>
<dbReference type="PANTHER" id="PTHR42715">
    <property type="entry name" value="BETA-GLUCOSIDASE"/>
    <property type="match status" value="1"/>
</dbReference>
<dbReference type="InterPro" id="IPR036881">
    <property type="entry name" value="Glyco_hydro_3_C_sf"/>
</dbReference>
<keyword evidence="2" id="KW-0378">Hydrolase</keyword>
<dbReference type="FunFam" id="2.60.40.10:FF:000495">
    <property type="entry name" value="Periplasmic beta-glucosidase"/>
    <property type="match status" value="1"/>
</dbReference>
<dbReference type="Pfam" id="PF00933">
    <property type="entry name" value="Glyco_hydro_3"/>
    <property type="match status" value="1"/>
</dbReference>
<proteinExistence type="inferred from homology"/>
<dbReference type="SMART" id="SM01217">
    <property type="entry name" value="Fn3_like"/>
    <property type="match status" value="1"/>
</dbReference>
<dbReference type="PRINTS" id="PR00133">
    <property type="entry name" value="GLHYDRLASE3"/>
</dbReference>
<dbReference type="InterPro" id="IPR013783">
    <property type="entry name" value="Ig-like_fold"/>
</dbReference>
<accession>A0A1H0PZR9</accession>
<reference evidence="6" key="1">
    <citation type="submission" date="2016-10" db="EMBL/GenBank/DDBJ databases">
        <authorList>
            <person name="Varghese N."/>
            <person name="Submissions S."/>
        </authorList>
    </citation>
    <scope>NUCLEOTIDE SEQUENCE [LARGE SCALE GENOMIC DNA]</scope>
    <source>
        <strain evidence="6">IBRC-M10078</strain>
    </source>
</reference>
<dbReference type="GO" id="GO:0005975">
    <property type="term" value="P:carbohydrate metabolic process"/>
    <property type="evidence" value="ECO:0007669"/>
    <property type="project" value="InterPro"/>
</dbReference>
<name>A0A1H0PZR9_9BACI</name>
<dbReference type="Proteomes" id="UP000199159">
    <property type="component" value="Unassembled WGS sequence"/>
</dbReference>
<dbReference type="AlphaFoldDB" id="A0A1H0PZR9"/>
<dbReference type="InterPro" id="IPR050288">
    <property type="entry name" value="Cellulose_deg_GH3"/>
</dbReference>
<feature type="signal peptide" evidence="3">
    <location>
        <begin position="1"/>
        <end position="28"/>
    </location>
</feature>
<evidence type="ECO:0000313" key="6">
    <source>
        <dbReference type="Proteomes" id="UP000199159"/>
    </source>
</evidence>
<dbReference type="InterPro" id="IPR017853">
    <property type="entry name" value="GH"/>
</dbReference>
<dbReference type="Gene3D" id="3.40.50.1700">
    <property type="entry name" value="Glycoside hydrolase family 3 C-terminal domain"/>
    <property type="match status" value="1"/>
</dbReference>
<dbReference type="PANTHER" id="PTHR42715:SF10">
    <property type="entry name" value="BETA-GLUCOSIDASE"/>
    <property type="match status" value="1"/>
</dbReference>
<dbReference type="Pfam" id="PF01915">
    <property type="entry name" value="Glyco_hydro_3_C"/>
    <property type="match status" value="1"/>
</dbReference>
<evidence type="ECO:0000256" key="1">
    <source>
        <dbReference type="ARBA" id="ARBA00005336"/>
    </source>
</evidence>
<dbReference type="GO" id="GO:0008422">
    <property type="term" value="F:beta-glucosidase activity"/>
    <property type="evidence" value="ECO:0007669"/>
    <property type="project" value="UniProtKB-ARBA"/>
</dbReference>
<dbReference type="InterPro" id="IPR036962">
    <property type="entry name" value="Glyco_hydro_3_N_sf"/>
</dbReference>
<dbReference type="RefSeq" id="WP_204381057.1">
    <property type="nucleotide sequence ID" value="NZ_FNJU01000001.1"/>
</dbReference>
<dbReference type="Pfam" id="PF14310">
    <property type="entry name" value="Fn3-like"/>
    <property type="match status" value="1"/>
</dbReference>
<feature type="chain" id="PRO_5038839698" evidence="3">
    <location>
        <begin position="29"/>
        <end position="797"/>
    </location>
</feature>
<comment type="similarity">
    <text evidence="1">Belongs to the glycosyl hydrolase 3 family.</text>
</comment>